<evidence type="ECO:0000313" key="3">
    <source>
        <dbReference type="Proteomes" id="UP000308054"/>
    </source>
</evidence>
<feature type="domain" description="VOC" evidence="1">
    <location>
        <begin position="4"/>
        <end position="124"/>
    </location>
</feature>
<dbReference type="Pfam" id="PF00903">
    <property type="entry name" value="Glyoxalase"/>
    <property type="match status" value="1"/>
</dbReference>
<evidence type="ECO:0000259" key="1">
    <source>
        <dbReference type="PROSITE" id="PS51819"/>
    </source>
</evidence>
<dbReference type="InterPro" id="IPR029068">
    <property type="entry name" value="Glyas_Bleomycin-R_OHBP_Dase"/>
</dbReference>
<sequence>MDQRLTFITLAVEDVSASRAFYEALGWTASESASQGDFVIFDLGGVGLSLYPRAAMASEVAGGPLPGRAAIAHNVAERDDVDAVYALALEAGAARVRDPAEQFWGGYSAMFADPDGHYWEIGWNPHLALESDGSLAPLD</sequence>
<dbReference type="Proteomes" id="UP000308054">
    <property type="component" value="Unassembled WGS sequence"/>
</dbReference>
<dbReference type="SUPFAM" id="SSF54593">
    <property type="entry name" value="Glyoxalase/Bleomycin resistance protein/Dihydroxybiphenyl dioxygenase"/>
    <property type="match status" value="1"/>
</dbReference>
<evidence type="ECO:0000313" key="2">
    <source>
        <dbReference type="EMBL" id="TGY90742.1"/>
    </source>
</evidence>
<dbReference type="Gene3D" id="3.10.180.10">
    <property type="entry name" value="2,3-Dihydroxybiphenyl 1,2-Dioxygenase, domain 1"/>
    <property type="match status" value="1"/>
</dbReference>
<accession>A0A4S2H683</accession>
<dbReference type="PROSITE" id="PS51819">
    <property type="entry name" value="VOC"/>
    <property type="match status" value="1"/>
</dbReference>
<keyword evidence="3" id="KW-1185">Reference proteome</keyword>
<proteinExistence type="predicted"/>
<organism evidence="2 3">
    <name type="scientific">Marinicauda algicola</name>
    <dbReference type="NCBI Taxonomy" id="2029849"/>
    <lineage>
        <taxon>Bacteria</taxon>
        <taxon>Pseudomonadati</taxon>
        <taxon>Pseudomonadota</taxon>
        <taxon>Alphaproteobacteria</taxon>
        <taxon>Maricaulales</taxon>
        <taxon>Maricaulaceae</taxon>
        <taxon>Marinicauda</taxon>
    </lineage>
</organism>
<dbReference type="AlphaFoldDB" id="A0A4S2H683"/>
<gene>
    <name evidence="2" type="ORF">E5163_02130</name>
</gene>
<reference evidence="2 3" key="1">
    <citation type="journal article" date="2017" name="Int. J. Syst. Evol. Microbiol.">
        <title>Marinicauda algicola sp. nov., isolated from a marine red alga Rhodosorus marinus.</title>
        <authorList>
            <person name="Jeong S.E."/>
            <person name="Jeon S.H."/>
            <person name="Chun B.H."/>
            <person name="Kim D.W."/>
            <person name="Jeon C.O."/>
        </authorList>
    </citation>
    <scope>NUCLEOTIDE SEQUENCE [LARGE SCALE GENOMIC DNA]</scope>
    <source>
        <strain evidence="2 3">JCM 31718</strain>
    </source>
</reference>
<protein>
    <submittedName>
        <fullName evidence="2">VOC family protein</fullName>
    </submittedName>
</protein>
<dbReference type="InterPro" id="IPR004360">
    <property type="entry name" value="Glyas_Fos-R_dOase_dom"/>
</dbReference>
<dbReference type="PANTHER" id="PTHR36503:SF1">
    <property type="entry name" value="BLR2520 PROTEIN"/>
    <property type="match status" value="1"/>
</dbReference>
<dbReference type="InterPro" id="IPR037523">
    <property type="entry name" value="VOC_core"/>
</dbReference>
<name>A0A4S2H683_9PROT</name>
<dbReference type="OrthoDB" id="9798430at2"/>
<dbReference type="PANTHER" id="PTHR36503">
    <property type="entry name" value="BLR2520 PROTEIN"/>
    <property type="match status" value="1"/>
</dbReference>
<comment type="caution">
    <text evidence="2">The sequence shown here is derived from an EMBL/GenBank/DDBJ whole genome shotgun (WGS) entry which is preliminary data.</text>
</comment>
<dbReference type="EMBL" id="SRXW01000001">
    <property type="protein sequence ID" value="TGY90742.1"/>
    <property type="molecule type" value="Genomic_DNA"/>
</dbReference>